<gene>
    <name evidence="1" type="ORF">LF41_1110</name>
</gene>
<accession>A0A0A2WLA3</accession>
<reference evidence="1 2" key="1">
    <citation type="submission" date="2014-09" db="EMBL/GenBank/DDBJ databases">
        <title>Genome sequences of Lysobacter dokdonensis DS-58.</title>
        <authorList>
            <person name="Kim J.F."/>
            <person name="Kwak M.-J."/>
        </authorList>
    </citation>
    <scope>NUCLEOTIDE SEQUENCE [LARGE SCALE GENOMIC DNA]</scope>
    <source>
        <strain evidence="1 2">DS-58</strain>
    </source>
</reference>
<dbReference type="EMBL" id="JRKJ01000002">
    <property type="protein sequence ID" value="KGQ20573.1"/>
    <property type="molecule type" value="Genomic_DNA"/>
</dbReference>
<evidence type="ECO:0000313" key="1">
    <source>
        <dbReference type="EMBL" id="KGQ20573.1"/>
    </source>
</evidence>
<comment type="caution">
    <text evidence="1">The sequence shown here is derived from an EMBL/GenBank/DDBJ whole genome shotgun (WGS) entry which is preliminary data.</text>
</comment>
<protein>
    <submittedName>
        <fullName evidence="1">Uncharacterized protein</fullName>
    </submittedName>
</protein>
<evidence type="ECO:0000313" key="2">
    <source>
        <dbReference type="Proteomes" id="UP000030518"/>
    </source>
</evidence>
<dbReference type="AlphaFoldDB" id="A0A0A2WLA3"/>
<proteinExistence type="predicted"/>
<dbReference type="Proteomes" id="UP000030518">
    <property type="component" value="Unassembled WGS sequence"/>
</dbReference>
<keyword evidence="2" id="KW-1185">Reference proteome</keyword>
<organism evidence="1 2">
    <name type="scientific">Lysobacter dokdonensis DS-58</name>
    <dbReference type="NCBI Taxonomy" id="1300345"/>
    <lineage>
        <taxon>Bacteria</taxon>
        <taxon>Pseudomonadati</taxon>
        <taxon>Pseudomonadota</taxon>
        <taxon>Gammaproteobacteria</taxon>
        <taxon>Lysobacterales</taxon>
        <taxon>Lysobacteraceae</taxon>
        <taxon>Noviluteimonas</taxon>
    </lineage>
</organism>
<name>A0A0A2WLA3_9GAMM</name>
<sequence length="41" mass="4428">MNGRGAGRVTFGLLPTLRGVLHCTQADAHRRRIQGVGRMPA</sequence>
<dbReference type="STRING" id="1300345.LF41_1110"/>